<feature type="domain" description="DUF6891" evidence="1">
    <location>
        <begin position="40"/>
        <end position="236"/>
    </location>
</feature>
<dbReference type="AlphaFoldDB" id="A0A496PN36"/>
<evidence type="ECO:0000313" key="2">
    <source>
        <dbReference type="EMBL" id="RKW71876.1"/>
    </source>
</evidence>
<dbReference type="Proteomes" id="UP000273119">
    <property type="component" value="Unassembled WGS sequence"/>
</dbReference>
<evidence type="ECO:0000259" key="1">
    <source>
        <dbReference type="Pfam" id="PF21831"/>
    </source>
</evidence>
<comment type="caution">
    <text evidence="2">The sequence shown here is derived from an EMBL/GenBank/DDBJ whole genome shotgun (WGS) entry which is preliminary data.</text>
</comment>
<reference evidence="2 3" key="1">
    <citation type="submission" date="2018-07" db="EMBL/GenBank/DDBJ databases">
        <title>Arthrobacter sp. nov., isolated from raw cow's milk with high bacterial count.</title>
        <authorList>
            <person name="Hahne J."/>
            <person name="Isele D."/>
            <person name="Lipski A."/>
        </authorList>
    </citation>
    <scope>NUCLEOTIDE SEQUENCE [LARGE SCALE GENOMIC DNA]</scope>
    <source>
        <strain evidence="2 3">JZ R-183</strain>
    </source>
</reference>
<protein>
    <recommendedName>
        <fullName evidence="1">DUF6891 domain-containing protein</fullName>
    </recommendedName>
</protein>
<proteinExistence type="predicted"/>
<accession>A0A496PN36</accession>
<gene>
    <name evidence="2" type="ORF">DWQ67_03335</name>
</gene>
<keyword evidence="3" id="KW-1185">Reference proteome</keyword>
<organism evidence="2 3">
    <name type="scientific">Galactobacter caseinivorans</name>
    <dbReference type="NCBI Taxonomy" id="2676123"/>
    <lineage>
        <taxon>Bacteria</taxon>
        <taxon>Bacillati</taxon>
        <taxon>Actinomycetota</taxon>
        <taxon>Actinomycetes</taxon>
        <taxon>Micrococcales</taxon>
        <taxon>Micrococcaceae</taxon>
        <taxon>Galactobacter</taxon>
    </lineage>
</organism>
<dbReference type="RefSeq" id="WP_121484137.1">
    <property type="nucleotide sequence ID" value="NZ_QQXL01000001.1"/>
</dbReference>
<dbReference type="EMBL" id="QQXL01000001">
    <property type="protein sequence ID" value="RKW71876.1"/>
    <property type="molecule type" value="Genomic_DNA"/>
</dbReference>
<sequence length="242" mass="26312">MPTPVQPPSTDPLESGHWRTCLMPEGQQMVEDPEAAAFFVRVYAKDLIYTGHLNQAQARRVVRHYAEQVGCAQEAADQVLDDAWADRAPLATGGGDEAKVDAALRALATQGVVSRIGVDCCRDVALEAVEHEHGPEDRFYGMSSLADLMRVDRAHRLDLAFSYLDGQLPQWFTPELLERATGGDKDAQVQWLATIDRAEITAGGALAAALRATGLDVEWGGSNQEVVSVHTSAWLRPLPLGQ</sequence>
<dbReference type="InterPro" id="IPR054186">
    <property type="entry name" value="DUF6891"/>
</dbReference>
<name>A0A496PN36_9MICC</name>
<dbReference type="Pfam" id="PF21831">
    <property type="entry name" value="DUF6891"/>
    <property type="match status" value="1"/>
</dbReference>
<evidence type="ECO:0000313" key="3">
    <source>
        <dbReference type="Proteomes" id="UP000273119"/>
    </source>
</evidence>